<evidence type="ECO:0000256" key="1">
    <source>
        <dbReference type="SAM" id="MobiDB-lite"/>
    </source>
</evidence>
<keyword evidence="5" id="KW-1185">Reference proteome</keyword>
<evidence type="ECO:0000313" key="5">
    <source>
        <dbReference type="Proteomes" id="UP000315385"/>
    </source>
</evidence>
<protein>
    <submittedName>
        <fullName evidence="4">DUF2062 domain-containing protein</fullName>
    </submittedName>
</protein>
<reference evidence="4 5" key="1">
    <citation type="submission" date="2019-02" db="EMBL/GenBank/DDBJ databases">
        <title>Halonotius sp. a new haloqrchaeon isolated from saline water.</title>
        <authorList>
            <person name="Duran-Viseras A."/>
            <person name="Sanchez-Porro C."/>
            <person name="Ventosa A."/>
        </authorList>
    </citation>
    <scope>NUCLEOTIDE SEQUENCE [LARGE SCALE GENOMIC DNA]</scope>
    <source>
        <strain evidence="4 5">F9-27</strain>
    </source>
</reference>
<dbReference type="AlphaFoldDB" id="A0A544QLD6"/>
<dbReference type="Pfam" id="PF09835">
    <property type="entry name" value="DUF2062"/>
    <property type="match status" value="1"/>
</dbReference>
<dbReference type="RefSeq" id="WP_142443972.1">
    <property type="nucleotide sequence ID" value="NZ_SESI01000003.1"/>
</dbReference>
<feature type="region of interest" description="Disordered" evidence="1">
    <location>
        <begin position="170"/>
        <end position="191"/>
    </location>
</feature>
<gene>
    <name evidence="4" type="ORF">EWF95_10180</name>
</gene>
<dbReference type="PANTHER" id="PTHR40547">
    <property type="entry name" value="SLL0298 PROTEIN"/>
    <property type="match status" value="1"/>
</dbReference>
<evidence type="ECO:0000313" key="4">
    <source>
        <dbReference type="EMBL" id="TQQ79382.1"/>
    </source>
</evidence>
<dbReference type="OrthoDB" id="329979at2157"/>
<dbReference type="Proteomes" id="UP000315385">
    <property type="component" value="Unassembled WGS sequence"/>
</dbReference>
<dbReference type="InterPro" id="IPR018639">
    <property type="entry name" value="DUF2062"/>
</dbReference>
<feature type="transmembrane region" description="Helical" evidence="2">
    <location>
        <begin position="117"/>
        <end position="140"/>
    </location>
</feature>
<dbReference type="PANTHER" id="PTHR40547:SF1">
    <property type="entry name" value="SLL0298 PROTEIN"/>
    <property type="match status" value="1"/>
</dbReference>
<keyword evidence="2" id="KW-0472">Membrane</keyword>
<proteinExistence type="predicted"/>
<feature type="transmembrane region" description="Helical" evidence="2">
    <location>
        <begin position="37"/>
        <end position="58"/>
    </location>
</feature>
<evidence type="ECO:0000259" key="3">
    <source>
        <dbReference type="Pfam" id="PF09835"/>
    </source>
</evidence>
<accession>A0A544QLD6</accession>
<keyword evidence="2" id="KW-0812">Transmembrane</keyword>
<sequence>MRWPRIARLRRVRNRVRDAIEASFDDDQSPEQIAGSFAIGVFLTTLPTLGGNLVLMVILASRVAWINTVALFSSGIVINPLVKWGIYALSVPLGIYLLGPIDGGIAVELSLSGNRPLLVRLVVGCVILAVVATAISYGLVRGMVVAYRRRNLTLVEEVADIVVREIDPSSDPDTTIEIDRPSDATDSVEDN</sequence>
<evidence type="ECO:0000256" key="2">
    <source>
        <dbReference type="SAM" id="Phobius"/>
    </source>
</evidence>
<organism evidence="4 5">
    <name type="scientific">Halonotius roseus</name>
    <dbReference type="NCBI Taxonomy" id="2511997"/>
    <lineage>
        <taxon>Archaea</taxon>
        <taxon>Methanobacteriati</taxon>
        <taxon>Methanobacteriota</taxon>
        <taxon>Stenosarchaea group</taxon>
        <taxon>Halobacteria</taxon>
        <taxon>Halobacteriales</taxon>
        <taxon>Haloferacaceae</taxon>
        <taxon>Halonotius</taxon>
    </lineage>
</organism>
<feature type="domain" description="DUF2062" evidence="3">
    <location>
        <begin position="27"/>
        <end position="151"/>
    </location>
</feature>
<name>A0A544QLD6_9EURY</name>
<comment type="caution">
    <text evidence="4">The sequence shown here is derived from an EMBL/GenBank/DDBJ whole genome shotgun (WGS) entry which is preliminary data.</text>
</comment>
<keyword evidence="2" id="KW-1133">Transmembrane helix</keyword>
<dbReference type="EMBL" id="SESI01000003">
    <property type="protein sequence ID" value="TQQ79382.1"/>
    <property type="molecule type" value="Genomic_DNA"/>
</dbReference>